<protein>
    <submittedName>
        <fullName evidence="2">Uncharacterized protein</fullName>
    </submittedName>
</protein>
<dbReference type="GO" id="GO:0005975">
    <property type="term" value="P:carbohydrate metabolic process"/>
    <property type="evidence" value="ECO:0007669"/>
    <property type="project" value="InterPro"/>
</dbReference>
<dbReference type="EMBL" id="LR031879">
    <property type="protein sequence ID" value="VDD58099.1"/>
    <property type="molecule type" value="Genomic_DNA"/>
</dbReference>
<accession>A0A3P6GWP9</accession>
<evidence type="ECO:0000313" key="2">
    <source>
        <dbReference type="EMBL" id="VDD58099.1"/>
    </source>
</evidence>
<proteinExistence type="predicted"/>
<organism evidence="2">
    <name type="scientific">Brassica oleracea</name>
    <name type="common">Wild cabbage</name>
    <dbReference type="NCBI Taxonomy" id="3712"/>
    <lineage>
        <taxon>Eukaryota</taxon>
        <taxon>Viridiplantae</taxon>
        <taxon>Streptophyta</taxon>
        <taxon>Embryophyta</taxon>
        <taxon>Tracheophyta</taxon>
        <taxon>Spermatophyta</taxon>
        <taxon>Magnoliopsida</taxon>
        <taxon>eudicotyledons</taxon>
        <taxon>Gunneridae</taxon>
        <taxon>Pentapetalae</taxon>
        <taxon>rosids</taxon>
        <taxon>malvids</taxon>
        <taxon>Brassicales</taxon>
        <taxon>Brassicaceae</taxon>
        <taxon>Brassiceae</taxon>
        <taxon>Brassica</taxon>
    </lineage>
</organism>
<dbReference type="GO" id="GO:0004553">
    <property type="term" value="F:hydrolase activity, hydrolyzing O-glycosyl compounds"/>
    <property type="evidence" value="ECO:0007669"/>
    <property type="project" value="InterPro"/>
</dbReference>
<reference evidence="2" key="1">
    <citation type="submission" date="2018-11" db="EMBL/GenBank/DDBJ databases">
        <authorList>
            <consortium name="Genoscope - CEA"/>
            <person name="William W."/>
        </authorList>
    </citation>
    <scope>NUCLEOTIDE SEQUENCE</scope>
</reference>
<dbReference type="InterPro" id="IPR036881">
    <property type="entry name" value="Glyco_hydro_3_C_sf"/>
</dbReference>
<evidence type="ECO:0000256" key="1">
    <source>
        <dbReference type="ARBA" id="ARBA00022801"/>
    </source>
</evidence>
<dbReference type="SUPFAM" id="SSF52279">
    <property type="entry name" value="Beta-D-glucan exohydrolase, C-terminal domain"/>
    <property type="match status" value="1"/>
</dbReference>
<gene>
    <name evidence="2" type="ORF">BOLC8T51328H</name>
</gene>
<keyword evidence="1" id="KW-0378">Hydrolase</keyword>
<name>A0A3P6GWP9_BRAOL</name>
<dbReference type="AlphaFoldDB" id="A0A3P6GWP9"/>
<sequence>MCLVVLVTGSPLMIEPYLGTIDALAVAWLPGTKEMLMSCLAIIPSTACCHARG</sequence>